<dbReference type="AlphaFoldDB" id="A0A179G4G4"/>
<evidence type="ECO:0000313" key="5">
    <source>
        <dbReference type="EMBL" id="OAQ72697.1"/>
    </source>
</evidence>
<dbReference type="GeneID" id="28854601"/>
<protein>
    <submittedName>
        <fullName evidence="5">Cytochrome P450 78A3</fullName>
    </submittedName>
</protein>
<evidence type="ECO:0000313" key="6">
    <source>
        <dbReference type="Proteomes" id="UP000078397"/>
    </source>
</evidence>
<dbReference type="Gene3D" id="1.10.630.10">
    <property type="entry name" value="Cytochrome P450"/>
    <property type="match status" value="1"/>
</dbReference>
<dbReference type="PRINTS" id="PR00463">
    <property type="entry name" value="EP450I"/>
</dbReference>
<dbReference type="KEGG" id="pchm:VFPPC_12830"/>
<dbReference type="InterPro" id="IPR050121">
    <property type="entry name" value="Cytochrome_P450_monoxygenase"/>
</dbReference>
<dbReference type="PANTHER" id="PTHR24305">
    <property type="entry name" value="CYTOCHROME P450"/>
    <property type="match status" value="1"/>
</dbReference>
<dbReference type="PANTHER" id="PTHR24305:SF227">
    <property type="entry name" value="P450, PUTATIVE (EUROFUNG)-RELATED"/>
    <property type="match status" value="1"/>
</dbReference>
<evidence type="ECO:0000256" key="1">
    <source>
        <dbReference type="ARBA" id="ARBA00022617"/>
    </source>
</evidence>
<keyword evidence="6" id="KW-1185">Reference proteome</keyword>
<feature type="binding site" description="axial binding residue" evidence="4">
    <location>
        <position position="483"/>
    </location>
    <ligand>
        <name>heme</name>
        <dbReference type="ChEBI" id="CHEBI:30413"/>
    </ligand>
    <ligandPart>
        <name>Fe</name>
        <dbReference type="ChEBI" id="CHEBI:18248"/>
    </ligandPart>
</feature>
<dbReference type="CDD" id="cd11069">
    <property type="entry name" value="CYP_FUM15-like"/>
    <property type="match status" value="1"/>
</dbReference>
<organism evidence="5 6">
    <name type="scientific">Pochonia chlamydosporia 170</name>
    <dbReference type="NCBI Taxonomy" id="1380566"/>
    <lineage>
        <taxon>Eukaryota</taxon>
        <taxon>Fungi</taxon>
        <taxon>Dikarya</taxon>
        <taxon>Ascomycota</taxon>
        <taxon>Pezizomycotina</taxon>
        <taxon>Sordariomycetes</taxon>
        <taxon>Hypocreomycetidae</taxon>
        <taxon>Hypocreales</taxon>
        <taxon>Clavicipitaceae</taxon>
        <taxon>Pochonia</taxon>
    </lineage>
</organism>
<dbReference type="InterPro" id="IPR002401">
    <property type="entry name" value="Cyt_P450_E_grp-I"/>
</dbReference>
<dbReference type="PRINTS" id="PR00385">
    <property type="entry name" value="P450"/>
</dbReference>
<dbReference type="RefSeq" id="XP_018148780.1">
    <property type="nucleotide sequence ID" value="XM_018290607.1"/>
</dbReference>
<dbReference type="STRING" id="1380566.A0A179G4G4"/>
<keyword evidence="1 4" id="KW-0349">Heme</keyword>
<dbReference type="Pfam" id="PF00067">
    <property type="entry name" value="p450"/>
    <property type="match status" value="1"/>
</dbReference>
<dbReference type="GO" id="GO:0020037">
    <property type="term" value="F:heme binding"/>
    <property type="evidence" value="ECO:0007669"/>
    <property type="project" value="InterPro"/>
</dbReference>
<evidence type="ECO:0000256" key="4">
    <source>
        <dbReference type="PIRSR" id="PIRSR602401-1"/>
    </source>
</evidence>
<proteinExistence type="predicted"/>
<keyword evidence="3 4" id="KW-0408">Iron</keyword>
<reference evidence="5 6" key="1">
    <citation type="journal article" date="2016" name="PLoS Pathog.">
        <title>Biosynthesis of antibiotic leucinostatins in bio-control fungus Purpureocillium lilacinum and their inhibition on phytophthora revealed by genome mining.</title>
        <authorList>
            <person name="Wang G."/>
            <person name="Liu Z."/>
            <person name="Lin R."/>
            <person name="Li E."/>
            <person name="Mao Z."/>
            <person name="Ling J."/>
            <person name="Yang Y."/>
            <person name="Yin W.B."/>
            <person name="Xie B."/>
        </authorList>
    </citation>
    <scope>NUCLEOTIDE SEQUENCE [LARGE SCALE GENOMIC DNA]</scope>
    <source>
        <strain evidence="5">170</strain>
    </source>
</reference>
<keyword evidence="2 4" id="KW-0479">Metal-binding</keyword>
<comment type="cofactor">
    <cofactor evidence="4">
        <name>heme</name>
        <dbReference type="ChEBI" id="CHEBI:30413"/>
    </cofactor>
</comment>
<dbReference type="InterPro" id="IPR036396">
    <property type="entry name" value="Cyt_P450_sf"/>
</dbReference>
<dbReference type="Proteomes" id="UP000078397">
    <property type="component" value="Unassembled WGS sequence"/>
</dbReference>
<name>A0A179G4G4_METCM</name>
<evidence type="ECO:0000256" key="3">
    <source>
        <dbReference type="ARBA" id="ARBA00023004"/>
    </source>
</evidence>
<dbReference type="OrthoDB" id="1470350at2759"/>
<dbReference type="GO" id="GO:0004497">
    <property type="term" value="F:monooxygenase activity"/>
    <property type="evidence" value="ECO:0007669"/>
    <property type="project" value="InterPro"/>
</dbReference>
<dbReference type="EMBL" id="LSBJ02000001">
    <property type="protein sequence ID" value="OAQ72697.1"/>
    <property type="molecule type" value="Genomic_DNA"/>
</dbReference>
<gene>
    <name evidence="5" type="ORF">VFPPC_12830</name>
</gene>
<comment type="caution">
    <text evidence="5">The sequence shown here is derived from an EMBL/GenBank/DDBJ whole genome shotgun (WGS) entry which is preliminary data.</text>
</comment>
<dbReference type="GO" id="GO:0005506">
    <property type="term" value="F:iron ion binding"/>
    <property type="evidence" value="ECO:0007669"/>
    <property type="project" value="InterPro"/>
</dbReference>
<dbReference type="GO" id="GO:0016705">
    <property type="term" value="F:oxidoreductase activity, acting on paired donors, with incorporation or reduction of molecular oxygen"/>
    <property type="evidence" value="ECO:0007669"/>
    <property type="project" value="InterPro"/>
</dbReference>
<accession>A0A179G4G4</accession>
<sequence>MRFVGPVLFAVALGVCAVLVFAHGVRSRVVLAQTLAGLWLGGEFLYLVWLTQIYPNYVSPLRHLPTVKGKHWLFGHGKLFLPGTEDPLREWVTNIPHEGGLLRYLWWFNDERVLISSSKALAEVLVAKSYIFQRPQIVKRFLSPFLGVGILLTEGEVHKVQRRDLAPAFAFRHLKDLYPVFWRKAREGTQAMTALANGDGIAQWDAVEWSSRCTLDILGVAGLGVEFGAIQDPTNPLVTAYKIIMSSQTLARLLLLIALPNWFLCRLPLQKNYAIRQSNETIRNICKGLIRDKKNKIAANKERTDVDILSVALESGRFSDENLVDQLMTFLAAGHDTTASALTWATYALSCYPDVQNRLRQEVRGRLPPVDEDTDIAAADIDKMPYLQAFCNEVLRLFPSVPRTSRQAVEDTTIQGVFIPKGTTVMLAPWATNTNPSLWGSDAREFKPERWLAKDAADIKTASLGGASSVYAFMSFLHGPRSCIGVNFARAEFACLVAAWVGRFEFDLVTPEMKDRSKLVIRHGVTAQPKGGLPIKTRIIPGF</sequence>
<dbReference type="InterPro" id="IPR001128">
    <property type="entry name" value="Cyt_P450"/>
</dbReference>
<dbReference type="FunFam" id="1.10.630.10:FF:000051">
    <property type="entry name" value="Cytochrome P450 monooxygenase (Fum15)"/>
    <property type="match status" value="1"/>
</dbReference>
<evidence type="ECO:0000256" key="2">
    <source>
        <dbReference type="ARBA" id="ARBA00022723"/>
    </source>
</evidence>
<dbReference type="SUPFAM" id="SSF48264">
    <property type="entry name" value="Cytochrome P450"/>
    <property type="match status" value="1"/>
</dbReference>